<accession>A0ABN5ZR87</accession>
<gene>
    <name evidence="1" type="ORF">MMARJ_14480</name>
</gene>
<name>A0ABN5ZR87_9MYCO</name>
<organism evidence="1 2">
    <name type="scientific">Mycobacterium marseillense</name>
    <dbReference type="NCBI Taxonomy" id="701042"/>
    <lineage>
        <taxon>Bacteria</taxon>
        <taxon>Bacillati</taxon>
        <taxon>Actinomycetota</taxon>
        <taxon>Actinomycetes</taxon>
        <taxon>Mycobacteriales</taxon>
        <taxon>Mycobacteriaceae</taxon>
        <taxon>Mycobacterium</taxon>
        <taxon>Mycobacterium avium complex (MAC)</taxon>
    </lineage>
</organism>
<sequence length="79" mass="8844">MARTLTSMVKTKTCVHCGHTFDPNARPRDLSDPEWLPAASIYCSHECSDRFHCEIGHCCSAHAKEKARREAAMTTQHAT</sequence>
<dbReference type="Proteomes" id="UP000466831">
    <property type="component" value="Chromosome"/>
</dbReference>
<evidence type="ECO:0000313" key="2">
    <source>
        <dbReference type="Proteomes" id="UP000466831"/>
    </source>
</evidence>
<reference evidence="1 2" key="1">
    <citation type="journal article" date="2019" name="Emerg. Microbes Infect.">
        <title>Comprehensive subspecies identification of 175 nontuberculous mycobacteria species based on 7547 genomic profiles.</title>
        <authorList>
            <person name="Matsumoto Y."/>
            <person name="Kinjo T."/>
            <person name="Motooka D."/>
            <person name="Nabeya D."/>
            <person name="Jung N."/>
            <person name="Uechi K."/>
            <person name="Horii T."/>
            <person name="Iida T."/>
            <person name="Fujita J."/>
            <person name="Nakamura S."/>
        </authorList>
    </citation>
    <scope>NUCLEOTIDE SEQUENCE [LARGE SCALE GENOMIC DNA]</scope>
    <source>
        <strain evidence="1 2">JCM 17324</strain>
    </source>
</reference>
<evidence type="ECO:0000313" key="1">
    <source>
        <dbReference type="EMBL" id="BBY10708.1"/>
    </source>
</evidence>
<evidence type="ECO:0008006" key="3">
    <source>
        <dbReference type="Google" id="ProtNLM"/>
    </source>
</evidence>
<protein>
    <recommendedName>
        <fullName evidence="3">Ferric uptake regulation protein</fullName>
    </recommendedName>
</protein>
<proteinExistence type="predicted"/>
<keyword evidence="2" id="KW-1185">Reference proteome</keyword>
<dbReference type="EMBL" id="AP022584">
    <property type="protein sequence ID" value="BBY10708.1"/>
    <property type="molecule type" value="Genomic_DNA"/>
</dbReference>